<dbReference type="KEGG" id="vg:29125633"/>
<reference evidence="3" key="1">
    <citation type="submission" date="2016-03" db="EMBL/GenBank/DDBJ databases">
        <authorList>
            <person name="Berryman E.N."/>
            <person name="Forrest K.M."/>
            <person name="McHale L."/>
            <person name="Wertz A.T."/>
            <person name="Zhuang Z."/>
            <person name="Kasturiarachi N.S."/>
            <person name="Pressimone C.A."/>
            <person name="Schiebel J.G."/>
            <person name="Furbee E.C."/>
            <person name="Grubb S.R."/>
            <person name="Warner M.H."/>
            <person name="Montgomery M.T."/>
            <person name="Garlena R.A."/>
            <person name="Russell D.A."/>
            <person name="Pope W.H."/>
            <person name="Jacobs-Sera D."/>
            <person name="Hendrix R.W."/>
            <person name="Hatfull G.F."/>
        </authorList>
    </citation>
    <scope>NUCLEOTIDE SEQUENCE [LARGE SCALE GENOMIC DNA]</scope>
</reference>
<evidence type="ECO:0000313" key="3">
    <source>
        <dbReference type="Proteomes" id="UP000203938"/>
    </source>
</evidence>
<dbReference type="OrthoDB" id="26869at10239"/>
<evidence type="ECO:0000256" key="1">
    <source>
        <dbReference type="SAM" id="MobiDB-lite"/>
    </source>
</evidence>
<name>A0A142KC70_9CAUD</name>
<protein>
    <submittedName>
        <fullName evidence="2">Uncharacterized protein</fullName>
    </submittedName>
</protein>
<gene>
    <name evidence="2" type="primary">68</name>
    <name evidence="2" type="ORF">SEA_BETTERKATZ_68</name>
</gene>
<accession>A0A142KC70</accession>
<dbReference type="RefSeq" id="YP_009302825.1">
    <property type="nucleotide sequence ID" value="NC_031247.1"/>
</dbReference>
<feature type="region of interest" description="Disordered" evidence="1">
    <location>
        <begin position="47"/>
        <end position="78"/>
    </location>
</feature>
<evidence type="ECO:0000313" key="2">
    <source>
        <dbReference type="EMBL" id="AMS03703.1"/>
    </source>
</evidence>
<organism evidence="2 3">
    <name type="scientific">Gordonia phage BetterKatz</name>
    <dbReference type="NCBI Taxonomy" id="1821551"/>
    <lineage>
        <taxon>Viruses</taxon>
        <taxon>Duplodnaviria</taxon>
        <taxon>Heunggongvirae</taxon>
        <taxon>Uroviricota</taxon>
        <taxon>Caudoviricetes</taxon>
        <taxon>Betterkatzvirus</taxon>
        <taxon>Betterkatzvirus betterkatz</taxon>
    </lineage>
</organism>
<dbReference type="GeneID" id="29125633"/>
<dbReference type="EMBL" id="KU963261">
    <property type="protein sequence ID" value="AMS03703.1"/>
    <property type="molecule type" value="Genomic_DNA"/>
</dbReference>
<keyword evidence="3" id="KW-1185">Reference proteome</keyword>
<dbReference type="Proteomes" id="UP000203938">
    <property type="component" value="Segment"/>
</dbReference>
<proteinExistence type="predicted"/>
<sequence length="78" mass="8826">MKRPAGRMFTADECEQYGRCLRCEWHPPTQGHAPTCPNFPIRWLSKADRPDTRTNSTTDRAGAHNADELVLDLEGNTL</sequence>